<keyword evidence="3" id="KW-1185">Reference proteome</keyword>
<feature type="region of interest" description="Disordered" evidence="1">
    <location>
        <begin position="356"/>
        <end position="385"/>
    </location>
</feature>
<dbReference type="CDD" id="cd20557">
    <property type="entry name" value="CYCLIN_ScPCL1-like"/>
    <property type="match status" value="1"/>
</dbReference>
<dbReference type="OrthoDB" id="286814at2759"/>
<dbReference type="Proteomes" id="UP000594364">
    <property type="component" value="Chromosome 1"/>
</dbReference>
<dbReference type="EMBL" id="CP031385">
    <property type="protein sequence ID" value="QPG94598.1"/>
    <property type="molecule type" value="Genomic_DNA"/>
</dbReference>
<dbReference type="PANTHER" id="PTHR15615">
    <property type="match status" value="1"/>
</dbReference>
<dbReference type="Pfam" id="PF08613">
    <property type="entry name" value="Cyclin"/>
    <property type="match status" value="1"/>
</dbReference>
<accession>A0A7S9KLR9</accession>
<dbReference type="Gene3D" id="1.10.472.10">
    <property type="entry name" value="Cyclin-like"/>
    <property type="match status" value="1"/>
</dbReference>
<gene>
    <name evidence="2" type="ORF">C2857_006499</name>
</gene>
<protein>
    <recommendedName>
        <fullName evidence="4">G1/S-specific cyclin Pcl5</fullName>
    </recommendedName>
</protein>
<dbReference type="PANTHER" id="PTHR15615:SF36">
    <property type="entry name" value="PHO85 CYCLIN-5"/>
    <property type="match status" value="1"/>
</dbReference>
<dbReference type="GO" id="GO:0016538">
    <property type="term" value="F:cyclin-dependent protein serine/threonine kinase regulator activity"/>
    <property type="evidence" value="ECO:0007669"/>
    <property type="project" value="TreeGrafter"/>
</dbReference>
<dbReference type="GO" id="GO:0000307">
    <property type="term" value="C:cyclin-dependent protein kinase holoenzyme complex"/>
    <property type="evidence" value="ECO:0007669"/>
    <property type="project" value="TreeGrafter"/>
</dbReference>
<proteinExistence type="predicted"/>
<evidence type="ECO:0000256" key="1">
    <source>
        <dbReference type="SAM" id="MobiDB-lite"/>
    </source>
</evidence>
<dbReference type="AlphaFoldDB" id="A0A7S9KLR9"/>
<evidence type="ECO:0000313" key="3">
    <source>
        <dbReference type="Proteomes" id="UP000594364"/>
    </source>
</evidence>
<name>A0A7S9KLR9_EPIFF</name>
<organism evidence="2 3">
    <name type="scientific">Epichloe festucae (strain Fl1)</name>
    <dbReference type="NCBI Taxonomy" id="877507"/>
    <lineage>
        <taxon>Eukaryota</taxon>
        <taxon>Fungi</taxon>
        <taxon>Dikarya</taxon>
        <taxon>Ascomycota</taxon>
        <taxon>Pezizomycotina</taxon>
        <taxon>Sordariomycetes</taxon>
        <taxon>Hypocreomycetidae</taxon>
        <taxon>Hypocreales</taxon>
        <taxon>Clavicipitaceae</taxon>
        <taxon>Epichloe</taxon>
    </lineage>
</organism>
<feature type="compositionally biased region" description="Polar residues" evidence="1">
    <location>
        <begin position="360"/>
        <end position="381"/>
    </location>
</feature>
<reference evidence="2 3" key="1">
    <citation type="journal article" date="2018" name="PLoS Genet.">
        <title>Repeat elements organise 3D genome structure and mediate transcription in the filamentous fungus Epichloe festucae.</title>
        <authorList>
            <person name="Winter D.J."/>
            <person name="Ganley A.R.D."/>
            <person name="Young C.A."/>
            <person name="Liachko I."/>
            <person name="Schardl C.L."/>
            <person name="Dupont P.Y."/>
            <person name="Berry D."/>
            <person name="Ram A."/>
            <person name="Scott B."/>
            <person name="Cox M.P."/>
        </authorList>
    </citation>
    <scope>NUCLEOTIDE SEQUENCE [LARGE SCALE GENOMIC DNA]</scope>
    <source>
        <strain evidence="2 3">Fl1</strain>
    </source>
</reference>
<evidence type="ECO:0000313" key="2">
    <source>
        <dbReference type="EMBL" id="QPG94598.1"/>
    </source>
</evidence>
<dbReference type="GO" id="GO:0019901">
    <property type="term" value="F:protein kinase binding"/>
    <property type="evidence" value="ECO:0007669"/>
    <property type="project" value="InterPro"/>
</dbReference>
<feature type="region of interest" description="Disordered" evidence="1">
    <location>
        <begin position="89"/>
        <end position="112"/>
    </location>
</feature>
<sequence length="696" mass="74954">MKYDADDSPAFVASSSTSQYAPYSSALSHAASTSSASVWSDGASQSSDDTSISANTSDSYCLSKRAATTAQNVVNYRRSLHERGTKIVPAELRQNPRRSAPGTHAGRGSCPPALVRQSDRKVNFVDSLVDSSTQIVEAIWPLSSAVCRSELGSKAVLQLRTFIQETLRRSRTSYSTLQVALYYLVLIKPHVPQHNFTTEQPDDRHADRALQCGRRMFLAALILASKYLQDRNYSARAWSKISGLNTQEINQNEIAFLVAVNWKLHITDGVFQRWTDIVLKYTPPPSPPTPGAIISQTHAQQSVEWKHIILQLEPELTNIEGLFPPVAPISTAASDLCVLSPRSILNLPHEGRSSAALEASMTTPVSRTCKTMEPTPTTSVHTPGRLAPAMSLLPTPRLTPQTSGFCTPAVSVAPQILGKSNAMGLAMAQASSVSTAQTTLDRFPCAVGSSPNGYCPVRQSSLANSVSTASSPESMVSDVSLSSRSSSISSASSLASATLYNNRCSVPSRSRVAKLWNDRVSLKPSVPSVPEDFDEYCQNSSGFYVGPETKLGDLTLDASSAKSGLSLEDMVCDAASDAARTLQDLHNHDISGSITPTATTGRKRSRAISVDNSLHENVREILIRQYETAEPSSPHAPARLRGMASDPYLQMPTHTSFGRTAKRACCSTEAASGYHAAGVHATMSFRGRGMWDSILN</sequence>
<dbReference type="GO" id="GO:0005634">
    <property type="term" value="C:nucleus"/>
    <property type="evidence" value="ECO:0007669"/>
    <property type="project" value="TreeGrafter"/>
</dbReference>
<evidence type="ECO:0008006" key="4">
    <source>
        <dbReference type="Google" id="ProtNLM"/>
    </source>
</evidence>
<dbReference type="InterPro" id="IPR013922">
    <property type="entry name" value="Cyclin_PHO80-like"/>
</dbReference>